<dbReference type="PANTHER" id="PTHR28244:SF1">
    <property type="entry name" value="RNA POLYMERASE I-SPECIFIC TRANSCRIPTION INITIATION FACTOR RRN11"/>
    <property type="match status" value="1"/>
</dbReference>
<feature type="compositionally biased region" description="Acidic residues" evidence="1">
    <location>
        <begin position="31"/>
        <end position="42"/>
    </location>
</feature>
<dbReference type="EMBL" id="QWIN01002371">
    <property type="protein sequence ID" value="RMY31007.1"/>
    <property type="molecule type" value="Genomic_DNA"/>
</dbReference>
<reference evidence="3 4" key="1">
    <citation type="journal article" date="2018" name="BMC Genomics">
        <title>Genomic evidence for intraspecific hybridization in a clonal and extremely halotolerant yeast.</title>
        <authorList>
            <person name="Gostincar C."/>
            <person name="Stajich J.E."/>
            <person name="Zupancic J."/>
            <person name="Zalar P."/>
            <person name="Gunde-Cimerman N."/>
        </authorList>
    </citation>
    <scope>NUCLEOTIDE SEQUENCE [LARGE SCALE GENOMIC DNA]</scope>
    <source>
        <strain evidence="3 4">EXF-151</strain>
    </source>
</reference>
<dbReference type="GO" id="GO:0042790">
    <property type="term" value="P:nucleolar large rRNA transcription by RNA polymerase I"/>
    <property type="evidence" value="ECO:0007669"/>
    <property type="project" value="TreeGrafter"/>
</dbReference>
<dbReference type="PANTHER" id="PTHR28244">
    <property type="entry name" value="RNA POLYMERASE I-SPECIFIC TRANSCRIPTION INITIATION FACTOR RRN11"/>
    <property type="match status" value="1"/>
</dbReference>
<feature type="region of interest" description="Disordered" evidence="1">
    <location>
        <begin position="1"/>
        <end position="63"/>
    </location>
</feature>
<gene>
    <name evidence="3" type="ORF">D0865_15113</name>
</gene>
<feature type="region of interest" description="Disordered" evidence="1">
    <location>
        <begin position="232"/>
        <end position="285"/>
    </location>
</feature>
<proteinExistence type="predicted"/>
<dbReference type="AlphaFoldDB" id="A0A3M7AUD5"/>
<dbReference type="Proteomes" id="UP000270230">
    <property type="component" value="Unassembled WGS sequence"/>
</dbReference>
<dbReference type="Pfam" id="PF15463">
    <property type="entry name" value="ECM11"/>
    <property type="match status" value="1"/>
</dbReference>
<accession>A0A3M7AUD5</accession>
<name>A0A3M7AUD5_HORWE</name>
<dbReference type="InterPro" id="IPR029178">
    <property type="entry name" value="Ecm11_C"/>
</dbReference>
<evidence type="ECO:0000313" key="4">
    <source>
        <dbReference type="Proteomes" id="UP000270230"/>
    </source>
</evidence>
<evidence type="ECO:0000313" key="3">
    <source>
        <dbReference type="EMBL" id="RMY31007.1"/>
    </source>
</evidence>
<feature type="domain" description="Extracellular mutant protein 11 C-terminal" evidence="2">
    <location>
        <begin position="286"/>
        <end position="417"/>
    </location>
</feature>
<feature type="compositionally biased region" description="Polar residues" evidence="1">
    <location>
        <begin position="82"/>
        <end position="95"/>
    </location>
</feature>
<feature type="non-terminal residue" evidence="3">
    <location>
        <position position="1"/>
    </location>
</feature>
<dbReference type="GO" id="GO:0017025">
    <property type="term" value="F:TBP-class protein binding"/>
    <property type="evidence" value="ECO:0007669"/>
    <property type="project" value="TreeGrafter"/>
</dbReference>
<organism evidence="3 4">
    <name type="scientific">Hortaea werneckii</name>
    <name type="common">Black yeast</name>
    <name type="synonym">Cladosporium werneckii</name>
    <dbReference type="NCBI Taxonomy" id="91943"/>
    <lineage>
        <taxon>Eukaryota</taxon>
        <taxon>Fungi</taxon>
        <taxon>Dikarya</taxon>
        <taxon>Ascomycota</taxon>
        <taxon>Pezizomycotina</taxon>
        <taxon>Dothideomycetes</taxon>
        <taxon>Dothideomycetidae</taxon>
        <taxon>Mycosphaerellales</taxon>
        <taxon>Teratosphaeriaceae</taxon>
        <taxon>Hortaea</taxon>
    </lineage>
</organism>
<feature type="compositionally biased region" description="Polar residues" evidence="1">
    <location>
        <begin position="207"/>
        <end position="218"/>
    </location>
</feature>
<evidence type="ECO:0000256" key="1">
    <source>
        <dbReference type="SAM" id="MobiDB-lite"/>
    </source>
</evidence>
<dbReference type="GO" id="GO:0070860">
    <property type="term" value="C:RNA polymerase I core factor complex"/>
    <property type="evidence" value="ECO:0007669"/>
    <property type="project" value="TreeGrafter"/>
</dbReference>
<dbReference type="VEuPathDB" id="FungiDB:BTJ68_09111"/>
<comment type="caution">
    <text evidence="3">The sequence shown here is derived from an EMBL/GenBank/DDBJ whole genome shotgun (WGS) entry which is preliminary data.</text>
</comment>
<feature type="compositionally biased region" description="Basic and acidic residues" evidence="1">
    <location>
        <begin position="251"/>
        <end position="272"/>
    </location>
</feature>
<feature type="region of interest" description="Disordered" evidence="1">
    <location>
        <begin position="197"/>
        <end position="219"/>
    </location>
</feature>
<dbReference type="InterPro" id="IPR053029">
    <property type="entry name" value="RNA_pol_I-specific_init_factor"/>
</dbReference>
<sequence length="428" mass="47991">AKDHFPALPDDQRPHSGSNGHIIGQRPASSEDYEDDDSDSDVGLDPIEQPANYKVPQGANTHHSKFMSAMGKMETGVRQGTGDKSFTTNSRNTSRRQLQAIDPSMQHQASSRQPNQTTKVIIDGPNDNGLFLNPAHNEALFDAPKFRYDKGPAPISMKPQRHYMQPNPQSQSIRPAQAIHLAQRPSTAVGNVQFTPHTPAADFLQPSKPQQQQHTSSLVRGEDAVLPAAKLDDNVQRHLPRPQDHLIPPKAAERHHETSAHFESTRPSEHAVAEQMDLGEEEQELDYEPQELRSMEYQTLKGTTFDSEPNSSRFTLPNALPTDDLTQKLFAASELNRRDQAKFFASLTIDDWEQAGDWFLDRFGDLMKRLKEARREKREAAVRFEDEVEHRHDVVSKKRKLTEDALGEMKTSGALVLQGTPRKGRSGA</sequence>
<evidence type="ECO:0000259" key="2">
    <source>
        <dbReference type="Pfam" id="PF15463"/>
    </source>
</evidence>
<feature type="compositionally biased region" description="Basic and acidic residues" evidence="1">
    <location>
        <begin position="232"/>
        <end position="244"/>
    </location>
</feature>
<feature type="compositionally biased region" description="Basic and acidic residues" evidence="1">
    <location>
        <begin position="1"/>
        <end position="14"/>
    </location>
</feature>
<dbReference type="GO" id="GO:0001164">
    <property type="term" value="F:RNA polymerase I core promoter sequence-specific DNA binding"/>
    <property type="evidence" value="ECO:0007669"/>
    <property type="project" value="TreeGrafter"/>
</dbReference>
<feature type="region of interest" description="Disordered" evidence="1">
    <location>
        <begin position="75"/>
        <end position="95"/>
    </location>
</feature>
<dbReference type="OrthoDB" id="5346740at2759"/>
<protein>
    <recommendedName>
        <fullName evidence="2">Extracellular mutant protein 11 C-terminal domain-containing protein</fullName>
    </recommendedName>
</protein>